<name>A0A178IKU7_9BACT</name>
<dbReference type="InterPro" id="IPR012334">
    <property type="entry name" value="Pectin_lyas_fold"/>
</dbReference>
<dbReference type="Pfam" id="PF05345">
    <property type="entry name" value="He_PIG"/>
    <property type="match status" value="3"/>
</dbReference>
<keyword evidence="4" id="KW-1185">Reference proteome</keyword>
<dbReference type="SUPFAM" id="SSF101898">
    <property type="entry name" value="NHL repeat"/>
    <property type="match status" value="1"/>
</dbReference>
<protein>
    <recommendedName>
        <fullName evidence="5">Ig-like domain-containing protein</fullName>
    </recommendedName>
</protein>
<dbReference type="Proteomes" id="UP000078486">
    <property type="component" value="Unassembled WGS sequence"/>
</dbReference>
<feature type="domain" description="Ig-like" evidence="1">
    <location>
        <begin position="1429"/>
        <end position="1509"/>
    </location>
</feature>
<evidence type="ECO:0000313" key="3">
    <source>
        <dbReference type="EMBL" id="OAM90502.1"/>
    </source>
</evidence>
<dbReference type="InterPro" id="IPR056822">
    <property type="entry name" value="TEN_NHL"/>
</dbReference>
<dbReference type="Pfam" id="PF13927">
    <property type="entry name" value="Ig_3"/>
    <property type="match status" value="1"/>
</dbReference>
<dbReference type="GO" id="GO:0016020">
    <property type="term" value="C:membrane"/>
    <property type="evidence" value="ECO:0007669"/>
    <property type="project" value="InterPro"/>
</dbReference>
<dbReference type="CDD" id="cd14953">
    <property type="entry name" value="NHL_like_1"/>
    <property type="match status" value="1"/>
</dbReference>
<evidence type="ECO:0008006" key="5">
    <source>
        <dbReference type="Google" id="ProtNLM"/>
    </source>
</evidence>
<dbReference type="InterPro" id="IPR007110">
    <property type="entry name" value="Ig-like_dom"/>
</dbReference>
<dbReference type="InterPro" id="IPR011050">
    <property type="entry name" value="Pectin_lyase_fold/virulence"/>
</dbReference>
<dbReference type="InterPro" id="IPR036179">
    <property type="entry name" value="Ig-like_dom_sf"/>
</dbReference>
<dbReference type="Gene3D" id="2.60.120.560">
    <property type="entry name" value="Exo-inulinase, domain 1"/>
    <property type="match status" value="1"/>
</dbReference>
<dbReference type="InterPro" id="IPR015919">
    <property type="entry name" value="Cadherin-like_sf"/>
</dbReference>
<dbReference type="PANTHER" id="PTHR13833">
    <property type="match status" value="1"/>
</dbReference>
<feature type="domain" description="Fibronectin type-III" evidence="2">
    <location>
        <begin position="734"/>
        <end position="829"/>
    </location>
</feature>
<dbReference type="InterPro" id="IPR013783">
    <property type="entry name" value="Ig-like_fold"/>
</dbReference>
<evidence type="ECO:0000259" key="2">
    <source>
        <dbReference type="PROSITE" id="PS50853"/>
    </source>
</evidence>
<dbReference type="Pfam" id="PF25021">
    <property type="entry name" value="TEN_NHL"/>
    <property type="match status" value="1"/>
</dbReference>
<dbReference type="PROSITE" id="PS50853">
    <property type="entry name" value="FN3"/>
    <property type="match status" value="1"/>
</dbReference>
<dbReference type="SUPFAM" id="SSF49313">
    <property type="entry name" value="Cadherin-like"/>
    <property type="match status" value="3"/>
</dbReference>
<dbReference type="Gene3D" id="2.160.20.10">
    <property type="entry name" value="Single-stranded right-handed beta-helix, Pectin lyase-like"/>
    <property type="match status" value="1"/>
</dbReference>
<dbReference type="GO" id="GO:0005509">
    <property type="term" value="F:calcium ion binding"/>
    <property type="evidence" value="ECO:0007669"/>
    <property type="project" value="InterPro"/>
</dbReference>
<sequence length="1553" mass="157924">MAAPGARALPVFPGAEGFGTETVAGRGSAGAPAIIYTVTSLADSDPTVEGEFRYGVETLSGPRVIVFAVSGVIELKKVIRVRNTRPYLTIAGQTAPYPGITIKNSGLDIQTHDILVQHIAIRPGARPKAASGEWSGLLGYSSRKCILLNAVAGVPDANACYNIVFDHVSTSWGTDENITLSGKALSDTGKNTVNDVTFSNSLNYEALRFCGKEGPVSEGAYEGHPDVYDTVDGNVVRVKNASINGIDGHSAGFYVYEKSKNVSLVCNILAYNRWRNPLMAAGGKDTRIINNLIFAPGESSGHRINVGNLYPYGAESATYDFKASADGNVVILHEDPTQFPTWSPANEKYGANATQALQVESTAAVNTQLFLNNNRLWHPTYEGNWVPYADPFNATLVTQKRAVTPLATDPFTIDGVTLSPPGWTPAQLEAELLAKSGARPLVRDLHDKRLIKQIRERRLRDWTDLPSQSITENWSGDIDLGELDADGYQTTQGSHDLIFPSDPQGDSDGDGYTNFEEWLHAWSAFVEAVPGAPLSDAVPSVNDFENGDPGNWIASGTGAWSVATLGTSGAPGYNKVYSQTDTTGDARAILENTNWAYQTVQADVTLASFDGAGYDCGILGRCRDSDNHYSLVLRDGNLLELRRVAGGITTVLASTSYTVTAGATHRLALTLDGPQLIATASVWDAGSSAWSAPVRITGFDYSPIANGNAGIATHRAAAQFDNVFASDAIAAAHPPVAPTAAAATSITTSGFTANWGFVAGATAYRLDVSTDSSFATFISGGEDILVGASLSHAVTGLAPAVTYYYRVRAVGPGGASDSSVAASVTTQPLPTAPPGITSALAATGTVGSAFSYQVTATNTPDSYAATGLPSGLGINPATGFISGTPATDGASDVTLTASNAVGVSAPVTLAISIAPYVPPVVPPVIGGNLTAAAVQGMPFSYAISASNNPSGYGATALPPGLSFDPAAGIINGVPTASGNYTVALTATNAGGTGNASLTIIIAPPPPPSATPVINCSASVAAAVDEAFSFQVTATNDPASYSAAGLPAGLAINSATGHISGHPAFVGVSTVTLAASNSAGTGTAQLLIAIEGKVGLVTLAGTATVSGTANGNGLAAQFNAPEGAAASDKAGNLYVADTASHTIRRIAPDGTVTTYAGQPGVPGAVNGAAAARFNSPSSIVIDADGATLYVADTGNQVIRKIDIPTAEVSILAGLPNDAGSTDGAHFAARFDTPSGLALDADGNLYVADTGNSTIRKIVIATGAVTTLAGSPGAPGSSDGPLVSARFDMPTGLAIDTAAAHLHIADTGNSTIRRLILSTGVVETLAGVPGQTGMADGTRANARFNTPQALATDAAGNLYVADTGNDILRKIEPATRAVTTIIGIAGQPGSQDGIGPQAAVNAPAGMTADAAGNIYVLDTGNHTVRALQASPAIITHPADRTVSSGAATTLAVVAAGSPVLSYQWHKNGLPIVNATSATLGIAPATATDAASYTVVVSNQMGAVQSLPAVLTVGDSSGGDTLPGHATNTGGGGGAPGWLHLLGLTLLLALRRATGN</sequence>
<dbReference type="InterPro" id="IPR003961">
    <property type="entry name" value="FN3_dom"/>
</dbReference>
<dbReference type="CDD" id="cd00063">
    <property type="entry name" value="FN3"/>
    <property type="match status" value="1"/>
</dbReference>
<dbReference type="STRING" id="1184151.AW736_07605"/>
<dbReference type="EMBL" id="LRRQ01000056">
    <property type="protein sequence ID" value="OAM90502.1"/>
    <property type="molecule type" value="Genomic_DNA"/>
</dbReference>
<dbReference type="SUPFAM" id="SSF51126">
    <property type="entry name" value="Pectin lyase-like"/>
    <property type="match status" value="1"/>
</dbReference>
<dbReference type="InterPro" id="IPR036116">
    <property type="entry name" value="FN3_sf"/>
</dbReference>
<accession>A0A178IKU7</accession>
<dbReference type="SMART" id="SM00060">
    <property type="entry name" value="FN3"/>
    <property type="match status" value="1"/>
</dbReference>
<dbReference type="PROSITE" id="PS50835">
    <property type="entry name" value="IG_LIKE"/>
    <property type="match status" value="1"/>
</dbReference>
<dbReference type="PANTHER" id="PTHR13833:SF71">
    <property type="entry name" value="NHL DOMAIN-CONTAINING PROTEIN"/>
    <property type="match status" value="1"/>
</dbReference>
<dbReference type="Gene3D" id="2.60.40.10">
    <property type="entry name" value="Immunoglobulins"/>
    <property type="match status" value="5"/>
</dbReference>
<organism evidence="3 4">
    <name type="scientific">Termitidicoccus mucosus</name>
    <dbReference type="NCBI Taxonomy" id="1184151"/>
    <lineage>
        <taxon>Bacteria</taxon>
        <taxon>Pseudomonadati</taxon>
        <taxon>Verrucomicrobiota</taxon>
        <taxon>Opitutia</taxon>
        <taxon>Opitutales</taxon>
        <taxon>Opitutaceae</taxon>
        <taxon>Termitidicoccus</taxon>
    </lineage>
</organism>
<proteinExistence type="predicted"/>
<evidence type="ECO:0000259" key="1">
    <source>
        <dbReference type="PROSITE" id="PS50835"/>
    </source>
</evidence>
<dbReference type="Gene3D" id="2.120.10.30">
    <property type="entry name" value="TolB, C-terminal domain"/>
    <property type="match status" value="4"/>
</dbReference>
<dbReference type="SUPFAM" id="SSF49265">
    <property type="entry name" value="Fibronectin type III"/>
    <property type="match status" value="1"/>
</dbReference>
<comment type="caution">
    <text evidence="3">The sequence shown here is derived from an EMBL/GenBank/DDBJ whole genome shotgun (WGS) entry which is preliminary data.</text>
</comment>
<gene>
    <name evidence="3" type="ORF">AW736_07605</name>
</gene>
<reference evidence="3 4" key="1">
    <citation type="submission" date="2016-01" db="EMBL/GenBank/DDBJ databases">
        <title>High potential of lignocellulose degradation of a new Verrucomicrobia species.</title>
        <authorList>
            <person name="Wang Y."/>
            <person name="Shi Y."/>
            <person name="Qiu Z."/>
            <person name="Liu S."/>
            <person name="Yang H."/>
        </authorList>
    </citation>
    <scope>NUCLEOTIDE SEQUENCE [LARGE SCALE GENOMIC DNA]</scope>
    <source>
        <strain evidence="3 4">TSB47</strain>
    </source>
</reference>
<dbReference type="RefSeq" id="WP_068769578.1">
    <property type="nucleotide sequence ID" value="NZ_CP109796.1"/>
</dbReference>
<dbReference type="SUPFAM" id="SSF48726">
    <property type="entry name" value="Immunoglobulin"/>
    <property type="match status" value="1"/>
</dbReference>
<evidence type="ECO:0000313" key="4">
    <source>
        <dbReference type="Proteomes" id="UP000078486"/>
    </source>
</evidence>
<dbReference type="InterPro" id="IPR011042">
    <property type="entry name" value="6-blade_b-propeller_TolB-like"/>
</dbReference>